<reference evidence="1" key="2">
    <citation type="journal article" date="2023" name="IMA Fungus">
        <title>Comparative genomic study of the Penicillium genus elucidates a diverse pangenome and 15 lateral gene transfer events.</title>
        <authorList>
            <person name="Petersen C."/>
            <person name="Sorensen T."/>
            <person name="Nielsen M.R."/>
            <person name="Sondergaard T.E."/>
            <person name="Sorensen J.L."/>
            <person name="Fitzpatrick D.A."/>
            <person name="Frisvad J.C."/>
            <person name="Nielsen K.L."/>
        </authorList>
    </citation>
    <scope>NUCLEOTIDE SEQUENCE</scope>
    <source>
        <strain evidence="1">IBT 29495</strain>
    </source>
</reference>
<proteinExistence type="predicted"/>
<dbReference type="EMBL" id="JAPWDS010000003">
    <property type="protein sequence ID" value="KAJ5504128.1"/>
    <property type="molecule type" value="Genomic_DNA"/>
</dbReference>
<gene>
    <name evidence="1" type="ORF">N7463_007002</name>
</gene>
<comment type="caution">
    <text evidence="1">The sequence shown here is derived from an EMBL/GenBank/DDBJ whole genome shotgun (WGS) entry which is preliminary data.</text>
</comment>
<evidence type="ECO:0000313" key="2">
    <source>
        <dbReference type="Proteomes" id="UP001149954"/>
    </source>
</evidence>
<dbReference type="OrthoDB" id="3168162at2759"/>
<name>A0A9W9XVH3_9EURO</name>
<evidence type="ECO:0000313" key="1">
    <source>
        <dbReference type="EMBL" id="KAJ5504128.1"/>
    </source>
</evidence>
<reference evidence="1" key="1">
    <citation type="submission" date="2022-12" db="EMBL/GenBank/DDBJ databases">
        <authorList>
            <person name="Petersen C."/>
        </authorList>
    </citation>
    <scope>NUCLEOTIDE SEQUENCE</scope>
    <source>
        <strain evidence="1">IBT 29495</strain>
    </source>
</reference>
<dbReference type="AlphaFoldDB" id="A0A9W9XVH3"/>
<sequence>MDLQETQRILTEYLHELADLFHRVPGSAIFLRYVKSSYQDDPIRSAVELFLFLFAVRYLLAPKYSTKPGVVPLTEDEIDDLVDEWTPEPLVGNPTSLEEMEVDKRTVIVGYRTPSFLLLLPDALWG</sequence>
<dbReference type="Proteomes" id="UP001149954">
    <property type="component" value="Unassembled WGS sequence"/>
</dbReference>
<keyword evidence="2" id="KW-1185">Reference proteome</keyword>
<organism evidence="1 2">
    <name type="scientific">Penicillium fimorum</name>
    <dbReference type="NCBI Taxonomy" id="1882269"/>
    <lineage>
        <taxon>Eukaryota</taxon>
        <taxon>Fungi</taxon>
        <taxon>Dikarya</taxon>
        <taxon>Ascomycota</taxon>
        <taxon>Pezizomycotina</taxon>
        <taxon>Eurotiomycetes</taxon>
        <taxon>Eurotiomycetidae</taxon>
        <taxon>Eurotiales</taxon>
        <taxon>Aspergillaceae</taxon>
        <taxon>Penicillium</taxon>
    </lineage>
</organism>
<protein>
    <submittedName>
        <fullName evidence="1">Uncharacterized protein</fullName>
    </submittedName>
</protein>
<accession>A0A9W9XVH3</accession>